<protein>
    <recommendedName>
        <fullName evidence="5">Ubiquitin-like protease family profile domain-containing protein</fullName>
    </recommendedName>
</protein>
<dbReference type="Pfam" id="PF02902">
    <property type="entry name" value="Peptidase_C48"/>
    <property type="match status" value="1"/>
</dbReference>
<evidence type="ECO:0000256" key="2">
    <source>
        <dbReference type="ARBA" id="ARBA00022801"/>
    </source>
</evidence>
<organism evidence="6 7">
    <name type="scientific">Arabidopsis suecica</name>
    <name type="common">Swedish thale-cress</name>
    <name type="synonym">Cardaminopsis suecica</name>
    <dbReference type="NCBI Taxonomy" id="45249"/>
    <lineage>
        <taxon>Eukaryota</taxon>
        <taxon>Viridiplantae</taxon>
        <taxon>Streptophyta</taxon>
        <taxon>Embryophyta</taxon>
        <taxon>Tracheophyta</taxon>
        <taxon>Spermatophyta</taxon>
        <taxon>Magnoliopsida</taxon>
        <taxon>eudicotyledons</taxon>
        <taxon>Gunneridae</taxon>
        <taxon>Pentapetalae</taxon>
        <taxon>rosids</taxon>
        <taxon>malvids</taxon>
        <taxon>Brassicales</taxon>
        <taxon>Brassicaceae</taxon>
        <taxon>Camelineae</taxon>
        <taxon>Arabidopsis</taxon>
    </lineage>
</organism>
<dbReference type="GO" id="GO:0046921">
    <property type="term" value="F:alpha-(1-&gt;6)-fucosyltransferase activity"/>
    <property type="evidence" value="ECO:0007669"/>
    <property type="project" value="TreeGrafter"/>
</dbReference>
<proteinExistence type="predicted"/>
<evidence type="ECO:0000259" key="5">
    <source>
        <dbReference type="PROSITE" id="PS50600"/>
    </source>
</evidence>
<dbReference type="PANTHER" id="PTHR13132">
    <property type="entry name" value="ALPHA- 1,6 -FUCOSYLTRANSFERASE"/>
    <property type="match status" value="1"/>
</dbReference>
<keyword evidence="7" id="KW-1185">Reference proteome</keyword>
<gene>
    <name evidence="6" type="ORF">ISN44_As05g027480</name>
</gene>
<feature type="compositionally biased region" description="Polar residues" evidence="4">
    <location>
        <begin position="1145"/>
        <end position="1156"/>
    </location>
</feature>
<name>A0A8T2DJV0_ARASU</name>
<dbReference type="PROSITE" id="PS50600">
    <property type="entry name" value="ULP_PROTEASE"/>
    <property type="match status" value="1"/>
</dbReference>
<dbReference type="Proteomes" id="UP000694251">
    <property type="component" value="Chromosome 5"/>
</dbReference>
<feature type="compositionally biased region" description="Polar residues" evidence="4">
    <location>
        <begin position="1395"/>
        <end position="1406"/>
    </location>
</feature>
<sequence>MSMKSLNRMVSEKALKLGNSFPCQICVVGILCGICFTSLFLAALTSLGTFEFAAFSLSASSSAFLPYNSTSHIIHMVSSMDRKLKWTNKAEKGDNDDQVKLLVSAWDNLVLNNEDFLKKLGMNKSDVPNAPHLENCEVISRVRERLDTRIANQSFPTWITGGDEQNYPLTRIVQSEIWIHQHPLDCENETVKFLVVDWETLPIYGSGAQITEMTGLLAIAINENRVLVANHYNRADHDGCKGSSRGRWSCYFLPETSEECRKRAFAVVREKEAWESGTVTGKQNYSSKVIWAGPIPKLWGKPWSYMKPTTEINGSLISKHRKMDRRWWRAQAVRYLMRFQTAYTCGLMNAARNTAFGKEAAEIVLSAGDWRKNKKKKVKTEIEEQVWSNHKPWVPRPMLSVHVRMGDKACEMRVAALEEYMHLADRIKDRFPELNKIWLSTEMKEVVDKSKDYDHWRFYYTEVARQVGNKSIAEYEASLGRETSTNYPLVNFLMASEADFFVGALGSTWCFLIDGMRNTGGKVMSGYLSVNKDRFWSTSQEPSSQWDSNLPNRLFATDHYPRGRLNVYSRPDILSFIKKVFDGTEELDFILQSCFGPLFHLPVSRVATSGKVIHALLCRQLLTKKKYEFWTVFGGHPMRFSLLEFASVTGLPCGEFPDEYDPEDSPVYDDGKKSYWNELIGPNNTVTLGDISAMLTKKPSKLSSDHKLKLAFLLIVDGVLIASNQTGRPTFKYVEMLADLEKFLSFPWGRESFMKTVEAMTPEKRILAKSTGKRQLTNDPIQNLVKQLQQITFRLKGFPHALQLLAFRNIPGMVDLLKFDDTSLTILHWKNLTHPTQLITLHQIHSLESNLKRPVDPLIGEDINVNQSWAEWDDEVKDRKVSYMNGLILTAHQFKKSDWPGGDATLPSIKIPKKKSSVVHKKHIVDRKKRLRVKSDPPKSKHRYSTRFNQNVRLSDDEKSRLLVDLQNKVEELSNRVMKLEKKRKTVRFKRSRKPAFSFVPFVSSSKRKKSLEVPTQSQASENPSHSHTMSDEQNEDFDIEDDSWDVSPPLVHDDEFKKFQDESIDRTTLTNTVITDDPMDVNHTPHESQDSYKDDATEDNPIYDTGFCGYLRVYFNIQVNLEAGEASQSVVEPQPDDPMEANSPDGNSPQGNAASQYILKDPNGHEADDEGKIQFDSSANLSQKKQSPLEQDNIMEDTLETVEASLSVFETQPKVKIADDPMRGETLETVEAFHSVLETQPEENIDDDHMTEVTLESAAISHSVELPQPDDPMEANSQQGNAESHSLLETQPEVNIDGDSMKVTLEMSASSHSVSEAQPEEKIGNDPMEDTMETPPAVHSLSGFAMFSKKKVTMETAAAIHSGVCKDNTDPMKAMVVFGKPVFDTSSKDDKEPQSSPTHSPNIVGTRNEDNNSEHSNSPAQEPDQYFELSDSSPAHKREKPNLSQAEARLVAEFISQPILETQALLPTLKKAEYSQFVKTLSSSPNIEHLTKCGFLISNKFFVELAKPQQWVSTLHMEVLVSLLSRRLTTTLENHRSAFVDPWFTSHLQAKFRAFNAAKVKSRVRWSEDMQRFIKGSKTEWFKDIDTIYAPMIWNDCHWVGLSINLGIWSVEILDPNQTSTTTLRYCTPEFSQNHGLQPFGWSRIDGIYKNLRSGDCCPVAMKFLEIQASDKLPDKMAEITDKHVAVFPEIFIPAPILAKIVSYVAKDGVDALKPLVMAGPAFKAAVYSKETLSCVRIDKSRYFMWWSMPHSIYYHFFTKCLEAKNLHALKAVMYKPIAYENFAAECYRSTLWAELYGEHE</sequence>
<feature type="region of interest" description="Disordered" evidence="4">
    <location>
        <begin position="1385"/>
        <end position="1444"/>
    </location>
</feature>
<dbReference type="InterPro" id="IPR003653">
    <property type="entry name" value="Peptidase_C48_C"/>
</dbReference>
<feature type="region of interest" description="Disordered" evidence="4">
    <location>
        <begin position="1008"/>
        <end position="1046"/>
    </location>
</feature>
<feature type="compositionally biased region" description="Polar residues" evidence="4">
    <location>
        <begin position="1276"/>
        <end position="1294"/>
    </location>
</feature>
<keyword evidence="3" id="KW-0175">Coiled coil</keyword>
<feature type="region of interest" description="Disordered" evidence="4">
    <location>
        <begin position="1127"/>
        <end position="1172"/>
    </location>
</feature>
<feature type="region of interest" description="Disordered" evidence="4">
    <location>
        <begin position="921"/>
        <end position="951"/>
    </location>
</feature>
<dbReference type="PANTHER" id="PTHR13132:SF29">
    <property type="entry name" value="ALPHA-(1,6)-FUCOSYLTRANSFERASE"/>
    <property type="match status" value="1"/>
</dbReference>
<dbReference type="EMBL" id="JAEFBJ010000005">
    <property type="protein sequence ID" value="KAG7610732.1"/>
    <property type="molecule type" value="Genomic_DNA"/>
</dbReference>
<feature type="compositionally biased region" description="Basic and acidic residues" evidence="4">
    <location>
        <begin position="1163"/>
        <end position="1172"/>
    </location>
</feature>
<evidence type="ECO:0000256" key="3">
    <source>
        <dbReference type="SAM" id="Coils"/>
    </source>
</evidence>
<reference evidence="6 7" key="1">
    <citation type="submission" date="2020-12" db="EMBL/GenBank/DDBJ databases">
        <title>Concerted genomic and epigenomic changes stabilize Arabidopsis allopolyploids.</title>
        <authorList>
            <person name="Chen Z."/>
        </authorList>
    </citation>
    <scope>NUCLEOTIDE SEQUENCE [LARGE SCALE GENOMIC DNA]</scope>
    <source>
        <strain evidence="6">As9502</strain>
        <tissue evidence="6">Leaf</tissue>
    </source>
</reference>
<feature type="compositionally biased region" description="Acidic residues" evidence="4">
    <location>
        <begin position="1033"/>
        <end position="1045"/>
    </location>
</feature>
<keyword evidence="1" id="KW-0645">Protease</keyword>
<feature type="region of interest" description="Disordered" evidence="4">
    <location>
        <begin position="1311"/>
        <end position="1330"/>
    </location>
</feature>
<comment type="caution">
    <text evidence="6">The sequence shown here is derived from an EMBL/GenBank/DDBJ whole genome shotgun (WGS) entry which is preliminary data.</text>
</comment>
<evidence type="ECO:0000256" key="1">
    <source>
        <dbReference type="ARBA" id="ARBA00022670"/>
    </source>
</evidence>
<dbReference type="OrthoDB" id="2014825at2759"/>
<dbReference type="InterPro" id="IPR015410">
    <property type="entry name" value="DUF1985"/>
</dbReference>
<keyword evidence="2" id="KW-0378">Hydrolase</keyword>
<feature type="domain" description="Ubiquitin-like protease family profile" evidence="5">
    <location>
        <begin position="1496"/>
        <end position="1669"/>
    </location>
</feature>
<dbReference type="GO" id="GO:0006508">
    <property type="term" value="P:proteolysis"/>
    <property type="evidence" value="ECO:0007669"/>
    <property type="project" value="UniProtKB-KW"/>
</dbReference>
<evidence type="ECO:0000256" key="4">
    <source>
        <dbReference type="SAM" id="MobiDB-lite"/>
    </source>
</evidence>
<feature type="compositionally biased region" description="Polar residues" evidence="4">
    <location>
        <begin position="1014"/>
        <end position="1028"/>
    </location>
</feature>
<feature type="compositionally biased region" description="Basic and acidic residues" evidence="4">
    <location>
        <begin position="1084"/>
        <end position="1096"/>
    </location>
</feature>
<dbReference type="FunFam" id="3.40.50.11350:FF:000008">
    <property type="entry name" value="Alpha-(1,6)-fucosyltransferase"/>
    <property type="match status" value="1"/>
</dbReference>
<evidence type="ECO:0000313" key="6">
    <source>
        <dbReference type="EMBL" id="KAG7610732.1"/>
    </source>
</evidence>
<feature type="coiled-coil region" evidence="3">
    <location>
        <begin position="956"/>
        <end position="990"/>
    </location>
</feature>
<feature type="compositionally biased region" description="Basic residues" evidence="4">
    <location>
        <begin position="921"/>
        <end position="932"/>
    </location>
</feature>
<evidence type="ECO:0000313" key="7">
    <source>
        <dbReference type="Proteomes" id="UP000694251"/>
    </source>
</evidence>
<dbReference type="GO" id="GO:0008234">
    <property type="term" value="F:cysteine-type peptidase activity"/>
    <property type="evidence" value="ECO:0007669"/>
    <property type="project" value="InterPro"/>
</dbReference>
<dbReference type="Pfam" id="PF09331">
    <property type="entry name" value="DUF1985"/>
    <property type="match status" value="1"/>
</dbReference>
<dbReference type="GO" id="GO:0006487">
    <property type="term" value="P:protein N-linked glycosylation"/>
    <property type="evidence" value="ECO:0007669"/>
    <property type="project" value="TreeGrafter"/>
</dbReference>
<feature type="region of interest" description="Disordered" evidence="4">
    <location>
        <begin position="1070"/>
        <end position="1099"/>
    </location>
</feature>
<accession>A0A8T2DJV0</accession>
<feature type="region of interest" description="Disordered" evidence="4">
    <location>
        <begin position="1266"/>
        <end position="1296"/>
    </location>
</feature>